<evidence type="ECO:0000259" key="1">
    <source>
        <dbReference type="Pfam" id="PF00903"/>
    </source>
</evidence>
<dbReference type="SUPFAM" id="SSF54593">
    <property type="entry name" value="Glyoxalase/Bleomycin resistance protein/Dihydroxybiphenyl dioxygenase"/>
    <property type="match status" value="1"/>
</dbReference>
<dbReference type="RefSeq" id="WP_088074437.1">
    <property type="nucleotide sequence ID" value="NZ_JAHQCR010000005.1"/>
</dbReference>
<gene>
    <name evidence="2" type="ORF">KS407_00300</name>
</gene>
<dbReference type="Proteomes" id="UP000790580">
    <property type="component" value="Unassembled WGS sequence"/>
</dbReference>
<name>A0ABS6JMU2_9BACI</name>
<accession>A0ABS6JMU2</accession>
<comment type="caution">
    <text evidence="2">The sequence shown here is derived from an EMBL/GenBank/DDBJ whole genome shotgun (WGS) entry which is preliminary data.</text>
</comment>
<dbReference type="PANTHER" id="PTHR33990">
    <property type="entry name" value="PROTEIN YJDN-RELATED"/>
    <property type="match status" value="1"/>
</dbReference>
<sequence length="138" mass="15918">MIVTPNFHFNGECLEALRLYEKAFGGQLLMCLHYNEANPEDMSTENLSEEQKQYVYHAEMMIGSQRFMFSDSLTTVPTGQHISIVITFNKPDEVRGAYNVLKFGSTIIHPLHETTYSNLMVSLIDKFGMRWELMTERA</sequence>
<protein>
    <submittedName>
        <fullName evidence="2">VOC family protein</fullName>
    </submittedName>
</protein>
<feature type="domain" description="Glyoxalase/fosfomycin resistance/dioxygenase" evidence="1">
    <location>
        <begin position="15"/>
        <end position="133"/>
    </location>
</feature>
<reference evidence="2 3" key="1">
    <citation type="submission" date="2021-06" db="EMBL/GenBank/DDBJ databases">
        <title>Bacillus sp. RD4P76, an endophyte from a halophyte.</title>
        <authorList>
            <person name="Sun J.-Q."/>
        </authorList>
    </citation>
    <scope>NUCLEOTIDE SEQUENCE [LARGE SCALE GENOMIC DNA]</scope>
    <source>
        <strain evidence="2 3">JCM 17098</strain>
    </source>
</reference>
<dbReference type="InterPro" id="IPR029068">
    <property type="entry name" value="Glyas_Bleomycin-R_OHBP_Dase"/>
</dbReference>
<keyword evidence="3" id="KW-1185">Reference proteome</keyword>
<dbReference type="Gene3D" id="3.10.180.10">
    <property type="entry name" value="2,3-Dihydroxybiphenyl 1,2-Dioxygenase, domain 1"/>
    <property type="match status" value="1"/>
</dbReference>
<proteinExistence type="predicted"/>
<dbReference type="Pfam" id="PF00903">
    <property type="entry name" value="Glyoxalase"/>
    <property type="match status" value="1"/>
</dbReference>
<dbReference type="PANTHER" id="PTHR33990:SF1">
    <property type="entry name" value="PROTEIN YJDN"/>
    <property type="match status" value="1"/>
</dbReference>
<organism evidence="2 3">
    <name type="scientific">Evansella alkalicola</name>
    <dbReference type="NCBI Taxonomy" id="745819"/>
    <lineage>
        <taxon>Bacteria</taxon>
        <taxon>Bacillati</taxon>
        <taxon>Bacillota</taxon>
        <taxon>Bacilli</taxon>
        <taxon>Bacillales</taxon>
        <taxon>Bacillaceae</taxon>
        <taxon>Evansella</taxon>
    </lineage>
</organism>
<dbReference type="InterPro" id="IPR004360">
    <property type="entry name" value="Glyas_Fos-R_dOase_dom"/>
</dbReference>
<dbReference type="EMBL" id="JAHQCR010000005">
    <property type="protein sequence ID" value="MBU9719876.1"/>
    <property type="molecule type" value="Genomic_DNA"/>
</dbReference>
<evidence type="ECO:0000313" key="3">
    <source>
        <dbReference type="Proteomes" id="UP000790580"/>
    </source>
</evidence>
<evidence type="ECO:0000313" key="2">
    <source>
        <dbReference type="EMBL" id="MBU9719876.1"/>
    </source>
</evidence>